<evidence type="ECO:0000256" key="1">
    <source>
        <dbReference type="SAM" id="Phobius"/>
    </source>
</evidence>
<organism evidence="2 3">
    <name type="scientific">Flavobacterium cerinum</name>
    <dbReference type="NCBI Taxonomy" id="2502784"/>
    <lineage>
        <taxon>Bacteria</taxon>
        <taxon>Pseudomonadati</taxon>
        <taxon>Bacteroidota</taxon>
        <taxon>Flavobacteriia</taxon>
        <taxon>Flavobacteriales</taxon>
        <taxon>Flavobacteriaceae</taxon>
        <taxon>Flavobacterium</taxon>
    </lineage>
</organism>
<comment type="caution">
    <text evidence="2">The sequence shown here is derived from an EMBL/GenBank/DDBJ whole genome shotgun (WGS) entry which is preliminary data.</text>
</comment>
<dbReference type="AlphaFoldDB" id="A0A444HDL7"/>
<dbReference type="RefSeq" id="WP_128388574.1">
    <property type="nucleotide sequence ID" value="NZ_SBII01000002.1"/>
</dbReference>
<dbReference type="Proteomes" id="UP000287527">
    <property type="component" value="Unassembled WGS sequence"/>
</dbReference>
<dbReference type="Pfam" id="PF08695">
    <property type="entry name" value="Coa1"/>
    <property type="match status" value="1"/>
</dbReference>
<gene>
    <name evidence="2" type="ORF">EPI11_03505</name>
</gene>
<sequence length="142" mass="15885">MDNEILQDKNWLRRNRKWIAAVVILFAVIGAFFVTGSGSKAAGFAKAYVDTPLYENAVKKSNKNKEVLSVLGKLEPVNEMAILESNVEYGEDNTSVNLSVRVQGNKGKGKMDVTAVKKGKGWEYKKIKIRIKQLKQEIVVLQ</sequence>
<protein>
    <submittedName>
        <fullName evidence="2">Uncharacterized protein</fullName>
    </submittedName>
</protein>
<evidence type="ECO:0000313" key="3">
    <source>
        <dbReference type="Proteomes" id="UP000287527"/>
    </source>
</evidence>
<dbReference type="InterPro" id="IPR014807">
    <property type="entry name" value="Coa1"/>
</dbReference>
<proteinExistence type="predicted"/>
<feature type="transmembrane region" description="Helical" evidence="1">
    <location>
        <begin position="18"/>
        <end position="36"/>
    </location>
</feature>
<keyword evidence="3" id="KW-1185">Reference proteome</keyword>
<evidence type="ECO:0000313" key="2">
    <source>
        <dbReference type="EMBL" id="RWX02296.1"/>
    </source>
</evidence>
<keyword evidence="1" id="KW-1133">Transmembrane helix</keyword>
<reference evidence="2 3" key="1">
    <citation type="submission" date="2019-01" db="EMBL/GenBank/DDBJ databases">
        <title>Flavobacterium sp. nov.,isolated from freshwater.</title>
        <authorList>
            <person name="Zhang R."/>
            <person name="Du Z.-J."/>
        </authorList>
    </citation>
    <scope>NUCLEOTIDE SEQUENCE [LARGE SCALE GENOMIC DNA]</scope>
    <source>
        <strain evidence="2 3">1E403</strain>
    </source>
</reference>
<accession>A0A444HDL7</accession>
<name>A0A444HDL7_9FLAO</name>
<dbReference type="OrthoDB" id="1178263at2"/>
<keyword evidence="1" id="KW-0812">Transmembrane</keyword>
<dbReference type="EMBL" id="SBII01000002">
    <property type="protein sequence ID" value="RWX02296.1"/>
    <property type="molecule type" value="Genomic_DNA"/>
</dbReference>
<keyword evidence="1" id="KW-0472">Membrane</keyword>